<protein>
    <submittedName>
        <fullName evidence="3">Uncharacterized protein</fullName>
    </submittedName>
</protein>
<reference evidence="3 4" key="1">
    <citation type="submission" date="2021-11" db="EMBL/GenBank/DDBJ databases">
        <title>Black yeast isolated from Biological Soil Crust.</title>
        <authorList>
            <person name="Kurbessoian T."/>
        </authorList>
    </citation>
    <scope>NUCLEOTIDE SEQUENCE [LARGE SCALE GENOMIC DNA]</scope>
    <source>
        <strain evidence="3 4">CCFEE 5522</strain>
    </source>
</reference>
<feature type="transmembrane region" description="Helical" evidence="2">
    <location>
        <begin position="68"/>
        <end position="87"/>
    </location>
</feature>
<organism evidence="3 4">
    <name type="scientific">Oleoguttula mirabilis</name>
    <dbReference type="NCBI Taxonomy" id="1507867"/>
    <lineage>
        <taxon>Eukaryota</taxon>
        <taxon>Fungi</taxon>
        <taxon>Dikarya</taxon>
        <taxon>Ascomycota</taxon>
        <taxon>Pezizomycotina</taxon>
        <taxon>Dothideomycetes</taxon>
        <taxon>Dothideomycetidae</taxon>
        <taxon>Mycosphaerellales</taxon>
        <taxon>Teratosphaeriaceae</taxon>
        <taxon>Oleoguttula</taxon>
    </lineage>
</organism>
<keyword evidence="2" id="KW-0472">Membrane</keyword>
<proteinExistence type="predicted"/>
<sequence>MTTNTLPRCYTSQASHAHQPSPPPPSTPAPVSGYQNATQRAPFNPHDPAYIAQRQAKNWPPSDAGIKYLFFGSLVVAPVVTYAYYQYRKEHMDRVRLQMLREAQERYRVGGAR</sequence>
<dbReference type="EMBL" id="JAVFHQ010000010">
    <property type="protein sequence ID" value="KAK4547573.1"/>
    <property type="molecule type" value="Genomic_DNA"/>
</dbReference>
<evidence type="ECO:0000256" key="1">
    <source>
        <dbReference type="SAM" id="MobiDB-lite"/>
    </source>
</evidence>
<keyword evidence="4" id="KW-1185">Reference proteome</keyword>
<keyword evidence="2" id="KW-1133">Transmembrane helix</keyword>
<evidence type="ECO:0000256" key="2">
    <source>
        <dbReference type="SAM" id="Phobius"/>
    </source>
</evidence>
<evidence type="ECO:0000313" key="3">
    <source>
        <dbReference type="EMBL" id="KAK4547573.1"/>
    </source>
</evidence>
<dbReference type="AlphaFoldDB" id="A0AAV9JQS8"/>
<dbReference type="Proteomes" id="UP001324427">
    <property type="component" value="Unassembled WGS sequence"/>
</dbReference>
<name>A0AAV9JQS8_9PEZI</name>
<comment type="caution">
    <text evidence="3">The sequence shown here is derived from an EMBL/GenBank/DDBJ whole genome shotgun (WGS) entry which is preliminary data.</text>
</comment>
<keyword evidence="2" id="KW-0812">Transmembrane</keyword>
<evidence type="ECO:0000313" key="4">
    <source>
        <dbReference type="Proteomes" id="UP001324427"/>
    </source>
</evidence>
<accession>A0AAV9JQS8</accession>
<gene>
    <name evidence="3" type="ORF">LTR36_000530</name>
</gene>
<feature type="region of interest" description="Disordered" evidence="1">
    <location>
        <begin position="1"/>
        <end position="48"/>
    </location>
</feature>